<protein>
    <recommendedName>
        <fullName evidence="3">Putative Flp pilus-assembly TadG-like N-terminal domain-containing protein</fullName>
    </recommendedName>
</protein>
<comment type="caution">
    <text evidence="4">The sequence shown here is derived from an EMBL/GenBank/DDBJ whole genome shotgun (WGS) entry which is preliminary data.</text>
</comment>
<dbReference type="InterPro" id="IPR028087">
    <property type="entry name" value="Tad_N"/>
</dbReference>
<keyword evidence="2" id="KW-0472">Membrane</keyword>
<keyword evidence="5" id="KW-1185">Reference proteome</keyword>
<dbReference type="AlphaFoldDB" id="A0A556C9M5"/>
<evidence type="ECO:0000259" key="3">
    <source>
        <dbReference type="Pfam" id="PF13400"/>
    </source>
</evidence>
<reference evidence="4 5" key="1">
    <citation type="submission" date="2019-07" db="EMBL/GenBank/DDBJ databases">
        <title>Draft genome sequence of Brevibacterium aurantiacum XU54 isolated from Xinjiang China.</title>
        <authorList>
            <person name="Xu X."/>
        </authorList>
    </citation>
    <scope>NUCLEOTIDE SEQUENCE [LARGE SCALE GENOMIC DNA]</scope>
    <source>
        <strain evidence="4 5">XU54</strain>
    </source>
</reference>
<feature type="transmembrane region" description="Helical" evidence="2">
    <location>
        <begin position="37"/>
        <end position="58"/>
    </location>
</feature>
<sequence length="168" mass="17957">MPRTSLFVPPTPMSSPPRVRPEMAQKQHRVHADEGSITPLAIGFVVIALLLTFLIAALTDLHMTRRELQSVADSAGLAASDSFEPAPGSEPGLVFSPPAAKRAASRYIAAVPTPQGLHNVELSADADGQHSVVIRLRADYTPALLSRFVPDLIELQATAYARGSLRIS</sequence>
<dbReference type="Pfam" id="PF13400">
    <property type="entry name" value="Tad"/>
    <property type="match status" value="1"/>
</dbReference>
<feature type="domain" description="Putative Flp pilus-assembly TadG-like N-terminal" evidence="3">
    <location>
        <begin position="35"/>
        <end position="79"/>
    </location>
</feature>
<evidence type="ECO:0000313" key="4">
    <source>
        <dbReference type="EMBL" id="TSI14157.1"/>
    </source>
</evidence>
<evidence type="ECO:0000256" key="2">
    <source>
        <dbReference type="SAM" id="Phobius"/>
    </source>
</evidence>
<name>A0A556C9M5_BREAU</name>
<feature type="region of interest" description="Disordered" evidence="1">
    <location>
        <begin position="1"/>
        <end position="22"/>
    </location>
</feature>
<dbReference type="OrthoDB" id="4808490at2"/>
<evidence type="ECO:0000313" key="5">
    <source>
        <dbReference type="Proteomes" id="UP000316406"/>
    </source>
</evidence>
<accession>A0A556C9M5</accession>
<keyword evidence="2" id="KW-1133">Transmembrane helix</keyword>
<evidence type="ECO:0000256" key="1">
    <source>
        <dbReference type="SAM" id="MobiDB-lite"/>
    </source>
</evidence>
<proteinExistence type="predicted"/>
<organism evidence="4 5">
    <name type="scientific">Brevibacterium aurantiacum</name>
    <dbReference type="NCBI Taxonomy" id="273384"/>
    <lineage>
        <taxon>Bacteria</taxon>
        <taxon>Bacillati</taxon>
        <taxon>Actinomycetota</taxon>
        <taxon>Actinomycetes</taxon>
        <taxon>Micrococcales</taxon>
        <taxon>Brevibacteriaceae</taxon>
        <taxon>Brevibacterium</taxon>
    </lineage>
</organism>
<dbReference type="Proteomes" id="UP000316406">
    <property type="component" value="Unassembled WGS sequence"/>
</dbReference>
<keyword evidence="2" id="KW-0812">Transmembrane</keyword>
<dbReference type="EMBL" id="VLTK01000009">
    <property type="protein sequence ID" value="TSI14157.1"/>
    <property type="molecule type" value="Genomic_DNA"/>
</dbReference>
<gene>
    <name evidence="4" type="ORF">FO013_15550</name>
</gene>